<dbReference type="EMBL" id="QKKF02000897">
    <property type="protein sequence ID" value="RZF48805.1"/>
    <property type="molecule type" value="Genomic_DNA"/>
</dbReference>
<dbReference type="AlphaFoldDB" id="A0A482XRM8"/>
<protein>
    <recommendedName>
        <fullName evidence="1">PiggyBac transposable element-derived protein domain-containing protein</fullName>
    </recommendedName>
</protein>
<dbReference type="Pfam" id="PF13843">
    <property type="entry name" value="DDE_Tnp_1_7"/>
    <property type="match status" value="1"/>
</dbReference>
<evidence type="ECO:0000313" key="3">
    <source>
        <dbReference type="Proteomes" id="UP000291343"/>
    </source>
</evidence>
<comment type="caution">
    <text evidence="2">The sequence shown here is derived from an EMBL/GenBank/DDBJ whole genome shotgun (WGS) entry which is preliminary data.</text>
</comment>
<proteinExistence type="predicted"/>
<dbReference type="InParanoid" id="A0A482XRM8"/>
<dbReference type="Proteomes" id="UP000291343">
    <property type="component" value="Unassembled WGS sequence"/>
</dbReference>
<dbReference type="InterPro" id="IPR029526">
    <property type="entry name" value="PGBD"/>
</dbReference>
<reference evidence="2 3" key="1">
    <citation type="journal article" date="2017" name="Gigascience">
        <title>Genome sequence of the small brown planthopper, Laodelphax striatellus.</title>
        <authorList>
            <person name="Zhu J."/>
            <person name="Jiang F."/>
            <person name="Wang X."/>
            <person name="Yang P."/>
            <person name="Bao Y."/>
            <person name="Zhao W."/>
            <person name="Wang W."/>
            <person name="Lu H."/>
            <person name="Wang Q."/>
            <person name="Cui N."/>
            <person name="Li J."/>
            <person name="Chen X."/>
            <person name="Luo L."/>
            <person name="Yu J."/>
            <person name="Kang L."/>
            <person name="Cui F."/>
        </authorList>
    </citation>
    <scope>NUCLEOTIDE SEQUENCE [LARGE SCALE GENOMIC DNA]</scope>
    <source>
        <strain evidence="2">Lst14</strain>
    </source>
</reference>
<organism evidence="2 3">
    <name type="scientific">Laodelphax striatellus</name>
    <name type="common">Small brown planthopper</name>
    <name type="synonym">Delphax striatella</name>
    <dbReference type="NCBI Taxonomy" id="195883"/>
    <lineage>
        <taxon>Eukaryota</taxon>
        <taxon>Metazoa</taxon>
        <taxon>Ecdysozoa</taxon>
        <taxon>Arthropoda</taxon>
        <taxon>Hexapoda</taxon>
        <taxon>Insecta</taxon>
        <taxon>Pterygota</taxon>
        <taxon>Neoptera</taxon>
        <taxon>Paraneoptera</taxon>
        <taxon>Hemiptera</taxon>
        <taxon>Auchenorrhyncha</taxon>
        <taxon>Fulgoroidea</taxon>
        <taxon>Delphacidae</taxon>
        <taxon>Criomorphinae</taxon>
        <taxon>Laodelphax</taxon>
    </lineage>
</organism>
<dbReference type="PANTHER" id="PTHR46599:SF3">
    <property type="entry name" value="PIGGYBAC TRANSPOSABLE ELEMENT-DERIVED PROTEIN 4"/>
    <property type="match status" value="1"/>
</dbReference>
<dbReference type="STRING" id="195883.A0A482XRM8"/>
<sequence>MWRRIKEKAGDLQSADCAVTAENDGEPAMTGRPTEEIINLSDVLISFEDVQEQTGLNESSLTRILCEEPAVEVIVCDSAEVDMHPSTSSDNSHKTVENEDSIIETSNEEPALQVVSTIKSKFNDDSEQHNEVTDTNPWSKHLHWPVTEMISKKRRRIQEREPFFSSVGLFSDLKDLGLGACGTVRANRKHLPASMRTLKQRKGEMPAMWINEDKSVIACTWQDTGKVNMLSTVGDTNVTVVTSRSKSGDRRQMKPNIQILYNKNMGGVDHFDKFSTTYCYAHKSMKWYQPIWHFLIEVGLVNGCIAYNMQENVKPLTHKQFRKAVIDGLLKNHEMITPKVRRGRRLSDTLSTQHLSGRIHVIDQFPDKSHKPNCAVCAIMPSSCKMKGKGACKRKQTTYFCKTCADNPPLCIVPCFKTYHSKRDFKKVCKC</sequence>
<gene>
    <name evidence="2" type="ORF">LSTR_LSTR003185</name>
</gene>
<dbReference type="PANTHER" id="PTHR46599">
    <property type="entry name" value="PIGGYBAC TRANSPOSABLE ELEMENT-DERIVED PROTEIN 4"/>
    <property type="match status" value="1"/>
</dbReference>
<feature type="domain" description="PiggyBac transposable element-derived protein" evidence="1">
    <location>
        <begin position="162"/>
        <end position="303"/>
    </location>
</feature>
<evidence type="ECO:0000313" key="2">
    <source>
        <dbReference type="EMBL" id="RZF48805.1"/>
    </source>
</evidence>
<dbReference type="OrthoDB" id="6604583at2759"/>
<accession>A0A482XRM8</accession>
<keyword evidence="3" id="KW-1185">Reference proteome</keyword>
<name>A0A482XRM8_LAOST</name>
<evidence type="ECO:0000259" key="1">
    <source>
        <dbReference type="Pfam" id="PF13843"/>
    </source>
</evidence>